<dbReference type="GO" id="GO:0050661">
    <property type="term" value="F:NADP binding"/>
    <property type="evidence" value="ECO:0007669"/>
    <property type="project" value="InterPro"/>
</dbReference>
<dbReference type="CDD" id="cd00209">
    <property type="entry name" value="DHFR"/>
    <property type="match status" value="1"/>
</dbReference>
<dbReference type="InterPro" id="IPR017925">
    <property type="entry name" value="DHFR_CS"/>
</dbReference>
<dbReference type="Proteomes" id="UP001409585">
    <property type="component" value="Unassembled WGS sequence"/>
</dbReference>
<evidence type="ECO:0000256" key="3">
    <source>
        <dbReference type="ARBA" id="ARBA00012856"/>
    </source>
</evidence>
<name>A0AAV3U0P6_9ALTE</name>
<reference evidence="12" key="1">
    <citation type="journal article" date="2019" name="Int. J. Syst. Evol. Microbiol.">
        <title>The Global Catalogue of Microorganisms (GCM) 10K type strain sequencing project: providing services to taxonomists for standard genome sequencing and annotation.</title>
        <authorList>
            <consortium name="The Broad Institute Genomics Platform"/>
            <consortium name="The Broad Institute Genome Sequencing Center for Infectious Disease"/>
            <person name="Wu L."/>
            <person name="Ma J."/>
        </authorList>
    </citation>
    <scope>NUCLEOTIDE SEQUENCE [LARGE SCALE GENOMIC DNA]</scope>
    <source>
        <strain evidence="12">JCM 19134</strain>
    </source>
</reference>
<feature type="domain" description="DHFR" evidence="10">
    <location>
        <begin position="3"/>
        <end position="163"/>
    </location>
</feature>
<evidence type="ECO:0000256" key="8">
    <source>
        <dbReference type="PIRNR" id="PIRNR000194"/>
    </source>
</evidence>
<keyword evidence="12" id="KW-1185">Reference proteome</keyword>
<comment type="catalytic activity">
    <reaction evidence="8">
        <text>(6S)-5,6,7,8-tetrahydrofolate + NADP(+) = 7,8-dihydrofolate + NADPH + H(+)</text>
        <dbReference type="Rhea" id="RHEA:15009"/>
        <dbReference type="ChEBI" id="CHEBI:15378"/>
        <dbReference type="ChEBI" id="CHEBI:57451"/>
        <dbReference type="ChEBI" id="CHEBI:57453"/>
        <dbReference type="ChEBI" id="CHEBI:57783"/>
        <dbReference type="ChEBI" id="CHEBI:58349"/>
        <dbReference type="EC" id="1.5.1.3"/>
    </reaction>
</comment>
<comment type="function">
    <text evidence="7 8">Key enzyme in folate metabolism. Catalyzes an essential reaction for de novo glycine and purine synthesis, and for DNA precursor synthesis.</text>
</comment>
<dbReference type="GO" id="GO:0004146">
    <property type="term" value="F:dihydrofolate reductase activity"/>
    <property type="evidence" value="ECO:0007669"/>
    <property type="project" value="UniProtKB-EC"/>
</dbReference>
<dbReference type="PROSITE" id="PS00075">
    <property type="entry name" value="DHFR_1"/>
    <property type="match status" value="1"/>
</dbReference>
<dbReference type="InterPro" id="IPR024072">
    <property type="entry name" value="DHFR-like_dom_sf"/>
</dbReference>
<dbReference type="PANTHER" id="PTHR48069">
    <property type="entry name" value="DIHYDROFOLATE REDUCTASE"/>
    <property type="match status" value="1"/>
</dbReference>
<organism evidence="11 12">
    <name type="scientific">Halioxenophilus aromaticivorans</name>
    <dbReference type="NCBI Taxonomy" id="1306992"/>
    <lineage>
        <taxon>Bacteria</taxon>
        <taxon>Pseudomonadati</taxon>
        <taxon>Pseudomonadota</taxon>
        <taxon>Gammaproteobacteria</taxon>
        <taxon>Alteromonadales</taxon>
        <taxon>Alteromonadaceae</taxon>
        <taxon>Halioxenophilus</taxon>
    </lineage>
</organism>
<dbReference type="GO" id="GO:0046655">
    <property type="term" value="P:folic acid metabolic process"/>
    <property type="evidence" value="ECO:0007669"/>
    <property type="project" value="TreeGrafter"/>
</dbReference>
<dbReference type="PROSITE" id="PS51330">
    <property type="entry name" value="DHFR_2"/>
    <property type="match status" value="1"/>
</dbReference>
<dbReference type="InterPro" id="IPR012259">
    <property type="entry name" value="DHFR"/>
</dbReference>
<evidence type="ECO:0000256" key="2">
    <source>
        <dbReference type="ARBA" id="ARBA00009539"/>
    </source>
</evidence>
<keyword evidence="5 8" id="KW-0521">NADP</keyword>
<dbReference type="EMBL" id="BAABLX010000009">
    <property type="protein sequence ID" value="GAA4938847.1"/>
    <property type="molecule type" value="Genomic_DNA"/>
</dbReference>
<dbReference type="GO" id="GO:0046654">
    <property type="term" value="P:tetrahydrofolate biosynthetic process"/>
    <property type="evidence" value="ECO:0007669"/>
    <property type="project" value="InterPro"/>
</dbReference>
<dbReference type="AlphaFoldDB" id="A0AAV3U0P6"/>
<comment type="similarity">
    <text evidence="2 8 9">Belongs to the dihydrofolate reductase family.</text>
</comment>
<protein>
    <recommendedName>
        <fullName evidence="3 8">Dihydrofolate reductase</fullName>
        <ecNumber evidence="3 8">1.5.1.3</ecNumber>
    </recommendedName>
</protein>
<dbReference type="PIRSF" id="PIRSF000194">
    <property type="entry name" value="DHFR"/>
    <property type="match status" value="1"/>
</dbReference>
<evidence type="ECO:0000256" key="5">
    <source>
        <dbReference type="ARBA" id="ARBA00022857"/>
    </source>
</evidence>
<evidence type="ECO:0000256" key="6">
    <source>
        <dbReference type="ARBA" id="ARBA00023002"/>
    </source>
</evidence>
<gene>
    <name evidence="11" type="ORF">GCM10025791_16190</name>
</gene>
<dbReference type="InterPro" id="IPR001796">
    <property type="entry name" value="DHFR_dom"/>
</dbReference>
<evidence type="ECO:0000256" key="9">
    <source>
        <dbReference type="RuleBase" id="RU004474"/>
    </source>
</evidence>
<evidence type="ECO:0000256" key="4">
    <source>
        <dbReference type="ARBA" id="ARBA00022563"/>
    </source>
</evidence>
<dbReference type="SUPFAM" id="SSF53597">
    <property type="entry name" value="Dihydrofolate reductase-like"/>
    <property type="match status" value="1"/>
</dbReference>
<dbReference type="Pfam" id="PF00186">
    <property type="entry name" value="DHFR_1"/>
    <property type="match status" value="1"/>
</dbReference>
<accession>A0AAV3U0P6</accession>
<evidence type="ECO:0000259" key="10">
    <source>
        <dbReference type="PROSITE" id="PS51330"/>
    </source>
</evidence>
<evidence type="ECO:0000313" key="12">
    <source>
        <dbReference type="Proteomes" id="UP001409585"/>
    </source>
</evidence>
<keyword evidence="6 8" id="KW-0560">Oxidoreductase</keyword>
<dbReference type="EC" id="1.5.1.3" evidence="3 8"/>
<dbReference type="RefSeq" id="WP_345419854.1">
    <property type="nucleotide sequence ID" value="NZ_AP031496.1"/>
</dbReference>
<dbReference type="Gene3D" id="3.40.430.10">
    <property type="entry name" value="Dihydrofolate Reductase, subunit A"/>
    <property type="match status" value="1"/>
</dbReference>
<comment type="pathway">
    <text evidence="1 8">Cofactor biosynthesis; tetrahydrofolate biosynthesis; 5,6,7,8-tetrahydrofolate from 7,8-dihydrofolate: step 1/1.</text>
</comment>
<dbReference type="PRINTS" id="PR00070">
    <property type="entry name" value="DHFR"/>
</dbReference>
<dbReference type="GO" id="GO:0006730">
    <property type="term" value="P:one-carbon metabolic process"/>
    <property type="evidence" value="ECO:0007669"/>
    <property type="project" value="UniProtKB-KW"/>
</dbReference>
<dbReference type="GO" id="GO:0046452">
    <property type="term" value="P:dihydrofolate metabolic process"/>
    <property type="evidence" value="ECO:0007669"/>
    <property type="project" value="TreeGrafter"/>
</dbReference>
<evidence type="ECO:0000256" key="7">
    <source>
        <dbReference type="ARBA" id="ARBA00025067"/>
    </source>
</evidence>
<dbReference type="PANTHER" id="PTHR48069:SF3">
    <property type="entry name" value="DIHYDROFOLATE REDUCTASE"/>
    <property type="match status" value="1"/>
</dbReference>
<evidence type="ECO:0000313" key="11">
    <source>
        <dbReference type="EMBL" id="GAA4938847.1"/>
    </source>
</evidence>
<evidence type="ECO:0000256" key="1">
    <source>
        <dbReference type="ARBA" id="ARBA00004903"/>
    </source>
</evidence>
<comment type="caution">
    <text evidence="11">The sequence shown here is derived from an EMBL/GenBank/DDBJ whole genome shotgun (WGS) entry which is preliminary data.</text>
</comment>
<dbReference type="GO" id="GO:0005829">
    <property type="term" value="C:cytosol"/>
    <property type="evidence" value="ECO:0007669"/>
    <property type="project" value="TreeGrafter"/>
</dbReference>
<sequence length="163" mass="18688">MARINVIYARSLNHCIGKGGSLPWHLPKEYAHFKKTTLGHPIIMGRKTYEDHKSVLPGRLNIVITRQKDYQALPGIELVASLEEGIELARQHSDDIFIIGGVHFFTQGVAMADRVYETVVDVEIDGDAYLPNFDFSQWRTETLLTHEPDERNKLKFTAYLHQR</sequence>
<proteinExistence type="inferred from homology"/>
<keyword evidence="4 8" id="KW-0554">One-carbon metabolism</keyword>